<sequence length="269" mass="28782">MKKNTIFIAALLPTTYAVSLSNFQRLSSQDMTKNCEDVYNSDIPFCSQSDFTESCSGRCITGLYAIAEEVSSSCADIPVTANTLLGMVLSGEMVNVLCPQPKLKMSTVIPDSISTDPTISTEEPILDNTSTQDFYPTSTTQHDPTTLHLSILTSQTPVSGPRLTTLHLTPAPHITSSILRPTIITTSKATMTLANEGGHTLTNLSSFRPSTKTQSSDTDSDTGTDSPIDESGGGSPFDNQNFKSSATSSDKTSFCAMAIALIWACLLQR</sequence>
<proteinExistence type="predicted"/>
<dbReference type="EMBL" id="MCFK01007705">
    <property type="protein sequence ID" value="RKF57066.1"/>
    <property type="molecule type" value="Genomic_DNA"/>
</dbReference>
<feature type="chain" id="PRO_5019074432" evidence="2">
    <location>
        <begin position="18"/>
        <end position="269"/>
    </location>
</feature>
<dbReference type="OrthoDB" id="3596195at2759"/>
<feature type="compositionally biased region" description="Polar residues" evidence="1">
    <location>
        <begin position="200"/>
        <end position="209"/>
    </location>
</feature>
<name>A0A420HHY8_9PEZI</name>
<organism evidence="3 4">
    <name type="scientific">Erysiphe neolycopersici</name>
    <dbReference type="NCBI Taxonomy" id="212602"/>
    <lineage>
        <taxon>Eukaryota</taxon>
        <taxon>Fungi</taxon>
        <taxon>Dikarya</taxon>
        <taxon>Ascomycota</taxon>
        <taxon>Pezizomycotina</taxon>
        <taxon>Leotiomycetes</taxon>
        <taxon>Erysiphales</taxon>
        <taxon>Erysiphaceae</taxon>
        <taxon>Erysiphe</taxon>
    </lineage>
</organism>
<protein>
    <submittedName>
        <fullName evidence="3">Uncharacterized protein</fullName>
    </submittedName>
</protein>
<dbReference type="Proteomes" id="UP000286134">
    <property type="component" value="Unassembled WGS sequence"/>
</dbReference>
<evidence type="ECO:0000256" key="2">
    <source>
        <dbReference type="SAM" id="SignalP"/>
    </source>
</evidence>
<evidence type="ECO:0000313" key="3">
    <source>
        <dbReference type="EMBL" id="RKF57066.1"/>
    </source>
</evidence>
<dbReference type="STRING" id="212602.A0A420HHY8"/>
<evidence type="ECO:0000313" key="4">
    <source>
        <dbReference type="Proteomes" id="UP000286134"/>
    </source>
</evidence>
<evidence type="ECO:0000256" key="1">
    <source>
        <dbReference type="SAM" id="MobiDB-lite"/>
    </source>
</evidence>
<keyword evidence="2" id="KW-0732">Signal</keyword>
<feature type="region of interest" description="Disordered" evidence="1">
    <location>
        <begin position="117"/>
        <end position="142"/>
    </location>
</feature>
<comment type="caution">
    <text evidence="3">The sequence shown here is derived from an EMBL/GenBank/DDBJ whole genome shotgun (WGS) entry which is preliminary data.</text>
</comment>
<keyword evidence="4" id="KW-1185">Reference proteome</keyword>
<feature type="region of interest" description="Disordered" evidence="1">
    <location>
        <begin position="200"/>
        <end position="244"/>
    </location>
</feature>
<dbReference type="AlphaFoldDB" id="A0A420HHY8"/>
<reference evidence="3 4" key="1">
    <citation type="journal article" date="2018" name="BMC Genomics">
        <title>Comparative genome analyses reveal sequence features reflecting distinct modes of host-adaptation between dicot and monocot powdery mildew.</title>
        <authorList>
            <person name="Wu Y."/>
            <person name="Ma X."/>
            <person name="Pan Z."/>
            <person name="Kale S.D."/>
            <person name="Song Y."/>
            <person name="King H."/>
            <person name="Zhang Q."/>
            <person name="Presley C."/>
            <person name="Deng X."/>
            <person name="Wei C.I."/>
            <person name="Xiao S."/>
        </authorList>
    </citation>
    <scope>NUCLEOTIDE SEQUENCE [LARGE SCALE GENOMIC DNA]</scope>
    <source>
        <strain evidence="3">UMSG2</strain>
    </source>
</reference>
<accession>A0A420HHY8</accession>
<feature type="compositionally biased region" description="Low complexity" evidence="1">
    <location>
        <begin position="210"/>
        <end position="226"/>
    </location>
</feature>
<gene>
    <name evidence="3" type="ORF">OnM2_077004</name>
</gene>
<feature type="signal peptide" evidence="2">
    <location>
        <begin position="1"/>
        <end position="17"/>
    </location>
</feature>